<dbReference type="Gene3D" id="2.30.30.1240">
    <property type="entry name" value="AscD, thumb domain, four stranded beta-sheet"/>
    <property type="match status" value="1"/>
</dbReference>
<dbReference type="InterPro" id="IPR007310">
    <property type="entry name" value="Aerobactin_biosyn_IucA/IucC_N"/>
</dbReference>
<protein>
    <submittedName>
        <fullName evidence="4">N(2)-citryl-N(6)-acetyl-N(6)-hydroxylysine synthase</fullName>
        <ecNumber evidence="4">6.3.2.38</ecNumber>
    </submittedName>
</protein>
<keyword evidence="5" id="KW-1185">Reference proteome</keyword>
<dbReference type="AlphaFoldDB" id="A0A1A8TFT4"/>
<dbReference type="Gene3D" id="1.10.150.640">
    <property type="entry name" value="AcsD, thumb domain, helical bundle"/>
    <property type="match status" value="1"/>
</dbReference>
<proteinExistence type="inferred from homology"/>
<accession>A0A1A8TFT4</accession>
<dbReference type="OrthoDB" id="495728at2"/>
<evidence type="ECO:0000313" key="5">
    <source>
        <dbReference type="Proteomes" id="UP000092627"/>
    </source>
</evidence>
<sequence length="604" mass="68602">MNAIPLHTALNQERVQQQAITCLLNCYLREYALPHQHVEWPAQDHSLPLALRHHPTPCLLIRFPHSEGVLADGKLAIQVRYFSALGKAQFVGRPWLNVMGRGWTTIDAEQTLQWLLAFLSQQLSISFNHELMAQLRNSLNVTEYFIAAEHKAETDRASRNAFIDSEQSLLWGHAFHPTPKSRTGISLEELYACSPEVGSEVRLYWFYIDKALLKIQGPKDSDPAPLRALEYLQPRPHDTNQPASDDYILYPCHPWEVQSVLNNPLVEKAIEQGLIKPHGQGGVALHPTSSVRTLYHPELEWFPKFSINVRLTNCIRKNAWYELESAVQLTQLLKPIREKEQLANPLFQIMIEPYATTVDLSAIAATELDAAVLAQESFGILYRENFSLPETDYLRPTLAAALFAHDRSGNSLIAKHISDTASQRNTSYQSTAKLWFAQYIKCLLPGVFNYFFKHGVAFEPHLQNTLIGFDEGFPCSVYIRDLEGTKLLPEHWSLASLSSLSERAQQSVYYAREQGWNRIAYCSFINNISEAIFHIANGSLTLELSLWRIVRTQIEDWQAINGAQPELVTLLAGGHIPSKNNFTTRLMQQSDKESGYTHIPSPWH</sequence>
<evidence type="ECO:0000259" key="3">
    <source>
        <dbReference type="Pfam" id="PF06276"/>
    </source>
</evidence>
<dbReference type="Pfam" id="PF04183">
    <property type="entry name" value="IucA_IucC"/>
    <property type="match status" value="1"/>
</dbReference>
<evidence type="ECO:0000313" key="4">
    <source>
        <dbReference type="EMBL" id="SBS30784.1"/>
    </source>
</evidence>
<dbReference type="PANTHER" id="PTHR34384:SF5">
    <property type="entry name" value="L-2,3-DIAMINOPROPANOATE--CITRATE LIGASE"/>
    <property type="match status" value="1"/>
</dbReference>
<dbReference type="EC" id="6.3.2.38" evidence="4"/>
<dbReference type="InterPro" id="IPR037455">
    <property type="entry name" value="LucA/IucC-like"/>
</dbReference>
<dbReference type="STRING" id="295068.MAQ5080_01758"/>
<dbReference type="EMBL" id="FLOC01000009">
    <property type="protein sequence ID" value="SBS30784.1"/>
    <property type="molecule type" value="Genomic_DNA"/>
</dbReference>
<gene>
    <name evidence="4" type="primary">iucA</name>
    <name evidence="4" type="ORF">MAQ5080_01758</name>
</gene>
<dbReference type="Gene3D" id="1.10.510.40">
    <property type="match status" value="1"/>
</dbReference>
<dbReference type="InterPro" id="IPR043033">
    <property type="entry name" value="PvsD/AcsD-like_thumb_beta"/>
</dbReference>
<dbReference type="InterPro" id="IPR043032">
    <property type="entry name" value="PvsD/AcsD-like_thumb_helix"/>
</dbReference>
<comment type="similarity">
    <text evidence="1">Belongs to the IucA/IucC family.</text>
</comment>
<keyword evidence="4" id="KW-0436">Ligase</keyword>
<dbReference type="Pfam" id="PF06276">
    <property type="entry name" value="FhuF"/>
    <property type="match status" value="1"/>
</dbReference>
<dbReference type="Proteomes" id="UP000092627">
    <property type="component" value="Unassembled WGS sequence"/>
</dbReference>
<dbReference type="RefSeq" id="WP_067205638.1">
    <property type="nucleotide sequence ID" value="NZ_FLOC01000009.1"/>
</dbReference>
<feature type="domain" description="Aerobactin siderophore biosynthesis IucA/IucC-like C-terminal" evidence="3">
    <location>
        <begin position="434"/>
        <end position="592"/>
    </location>
</feature>
<reference evidence="4 5" key="1">
    <citation type="submission" date="2016-06" db="EMBL/GenBank/DDBJ databases">
        <authorList>
            <person name="Kjaerup R.B."/>
            <person name="Dalgaard T.S."/>
            <person name="Juul-Madsen H.R."/>
        </authorList>
    </citation>
    <scope>NUCLEOTIDE SEQUENCE [LARGE SCALE GENOMIC DNA]</scope>
    <source>
        <strain evidence="4 5">CECT 5080</strain>
    </source>
</reference>
<feature type="domain" description="Aerobactin siderophore biosynthesis IucA/IucC N-terminal" evidence="2">
    <location>
        <begin position="162"/>
        <end position="404"/>
    </location>
</feature>
<evidence type="ECO:0000259" key="2">
    <source>
        <dbReference type="Pfam" id="PF04183"/>
    </source>
</evidence>
<dbReference type="GO" id="GO:0019290">
    <property type="term" value="P:siderophore biosynthetic process"/>
    <property type="evidence" value="ECO:0007669"/>
    <property type="project" value="InterPro"/>
</dbReference>
<name>A0A1A8TFT4_9GAMM</name>
<dbReference type="InterPro" id="IPR022770">
    <property type="entry name" value="IucA/IucC-like_C"/>
</dbReference>
<evidence type="ECO:0000256" key="1">
    <source>
        <dbReference type="ARBA" id="ARBA00007832"/>
    </source>
</evidence>
<organism evidence="4 5">
    <name type="scientific">Marinomonas aquimarina</name>
    <dbReference type="NCBI Taxonomy" id="295068"/>
    <lineage>
        <taxon>Bacteria</taxon>
        <taxon>Pseudomonadati</taxon>
        <taxon>Pseudomonadota</taxon>
        <taxon>Gammaproteobacteria</taxon>
        <taxon>Oceanospirillales</taxon>
        <taxon>Oceanospirillaceae</taxon>
        <taxon>Marinomonas</taxon>
    </lineage>
</organism>
<dbReference type="GO" id="GO:0016881">
    <property type="term" value="F:acid-amino acid ligase activity"/>
    <property type="evidence" value="ECO:0007669"/>
    <property type="project" value="UniProtKB-ARBA"/>
</dbReference>
<dbReference type="PANTHER" id="PTHR34384">
    <property type="entry name" value="L-2,3-DIAMINOPROPANOATE--CITRATE LIGASE"/>
    <property type="match status" value="1"/>
</dbReference>